<dbReference type="PROSITE" id="PS50096">
    <property type="entry name" value="IQ"/>
    <property type="match status" value="1"/>
</dbReference>
<name>A0A1D1VWS3_RAMVA</name>
<accession>A0A1D1VWS3</accession>
<dbReference type="STRING" id="947166.A0A1D1VWS3"/>
<evidence type="ECO:0000256" key="1">
    <source>
        <dbReference type="SAM" id="MobiDB-lite"/>
    </source>
</evidence>
<reference evidence="2 3" key="1">
    <citation type="journal article" date="2016" name="Nat. Commun.">
        <title>Extremotolerant tardigrade genome and improved radiotolerance of human cultured cells by tardigrade-unique protein.</title>
        <authorList>
            <person name="Hashimoto T."/>
            <person name="Horikawa D.D."/>
            <person name="Saito Y."/>
            <person name="Kuwahara H."/>
            <person name="Kozuka-Hata H."/>
            <person name="Shin-I T."/>
            <person name="Minakuchi Y."/>
            <person name="Ohishi K."/>
            <person name="Motoyama A."/>
            <person name="Aizu T."/>
            <person name="Enomoto A."/>
            <person name="Kondo K."/>
            <person name="Tanaka S."/>
            <person name="Hara Y."/>
            <person name="Koshikawa S."/>
            <person name="Sagara H."/>
            <person name="Miura T."/>
            <person name="Yokobori S."/>
            <person name="Miyagawa K."/>
            <person name="Suzuki Y."/>
            <person name="Kubo T."/>
            <person name="Oyama M."/>
            <person name="Kohara Y."/>
            <person name="Fujiyama A."/>
            <person name="Arakawa K."/>
            <person name="Katayama T."/>
            <person name="Toyoda A."/>
            <person name="Kunieda T."/>
        </authorList>
    </citation>
    <scope>NUCLEOTIDE SEQUENCE [LARGE SCALE GENOMIC DNA]</scope>
    <source>
        <strain evidence="2 3">YOKOZUNA-1</strain>
    </source>
</reference>
<comment type="caution">
    <text evidence="2">The sequence shown here is derived from an EMBL/GenBank/DDBJ whole genome shotgun (WGS) entry which is preliminary data.</text>
</comment>
<sequence length="273" mass="30790">MTMCRTFKLFCPLDHIAKHLWKNNPRHPERLGMDDQEIPMFKEYFDHFPRPQPALYLMYTNEQAALVIQKHWKGTLTRRRPEIRALRKHIAAARIQYCDPRKLVEDLWNRKIPALHLGDEHSTNKLTHDEKTHLKPLSLRANSEGKPPALPAFLNEAKQLAEEAFRKAEDTCDHRLPSQSDSETEEKDKAKFDGEKAPLDGSSLSNQEKPEEGTNPGHAAGSTTPGGTRKSLLQGAAAATTALFTPLPELKATKDRQADAIGKKPSKLNKLAK</sequence>
<dbReference type="Gene3D" id="1.20.5.190">
    <property type="match status" value="1"/>
</dbReference>
<evidence type="ECO:0000313" key="2">
    <source>
        <dbReference type="EMBL" id="GAV03069.1"/>
    </source>
</evidence>
<evidence type="ECO:0000313" key="3">
    <source>
        <dbReference type="Proteomes" id="UP000186922"/>
    </source>
</evidence>
<feature type="region of interest" description="Disordered" evidence="1">
    <location>
        <begin position="166"/>
        <end position="273"/>
    </location>
</feature>
<proteinExistence type="predicted"/>
<dbReference type="PANTHER" id="PTHR34927:SF1">
    <property type="entry name" value="IQ DOMAIN-CONTAINING PROTEIN K"/>
    <property type="match status" value="1"/>
</dbReference>
<feature type="compositionally biased region" description="Basic and acidic residues" evidence="1">
    <location>
        <begin position="166"/>
        <end position="176"/>
    </location>
</feature>
<feature type="compositionally biased region" description="Basic residues" evidence="1">
    <location>
        <begin position="264"/>
        <end position="273"/>
    </location>
</feature>
<dbReference type="OrthoDB" id="2155538at2759"/>
<feature type="compositionally biased region" description="Basic and acidic residues" evidence="1">
    <location>
        <begin position="186"/>
        <end position="198"/>
    </location>
</feature>
<dbReference type="EMBL" id="BDGG01000009">
    <property type="protein sequence ID" value="GAV03069.1"/>
    <property type="molecule type" value="Genomic_DNA"/>
</dbReference>
<dbReference type="PANTHER" id="PTHR34927">
    <property type="entry name" value="IQ DOMAIN-CONTAINING PROTEIN K"/>
    <property type="match status" value="1"/>
</dbReference>
<keyword evidence="3" id="KW-1185">Reference proteome</keyword>
<protein>
    <submittedName>
        <fullName evidence="2">Uncharacterized protein</fullName>
    </submittedName>
</protein>
<feature type="compositionally biased region" description="Basic and acidic residues" evidence="1">
    <location>
        <begin position="251"/>
        <end position="262"/>
    </location>
</feature>
<dbReference type="Proteomes" id="UP000186922">
    <property type="component" value="Unassembled WGS sequence"/>
</dbReference>
<dbReference type="Pfam" id="PF00612">
    <property type="entry name" value="IQ"/>
    <property type="match status" value="1"/>
</dbReference>
<dbReference type="InterPro" id="IPR043408">
    <property type="entry name" value="IQCK"/>
</dbReference>
<dbReference type="InterPro" id="IPR000048">
    <property type="entry name" value="IQ_motif_EF-hand-BS"/>
</dbReference>
<gene>
    <name evidence="2" type="primary">RvY_13551-1</name>
    <name evidence="2" type="synonym">RvY_13551.1</name>
    <name evidence="2" type="ORF">RvY_13551</name>
</gene>
<dbReference type="AlphaFoldDB" id="A0A1D1VWS3"/>
<organism evidence="2 3">
    <name type="scientific">Ramazzottius varieornatus</name>
    <name type="common">Water bear</name>
    <name type="synonym">Tardigrade</name>
    <dbReference type="NCBI Taxonomy" id="947166"/>
    <lineage>
        <taxon>Eukaryota</taxon>
        <taxon>Metazoa</taxon>
        <taxon>Ecdysozoa</taxon>
        <taxon>Tardigrada</taxon>
        <taxon>Eutardigrada</taxon>
        <taxon>Parachela</taxon>
        <taxon>Hypsibioidea</taxon>
        <taxon>Ramazzottiidae</taxon>
        <taxon>Ramazzottius</taxon>
    </lineage>
</organism>